<evidence type="ECO:0000256" key="1">
    <source>
        <dbReference type="SAM" id="MobiDB-lite"/>
    </source>
</evidence>
<protein>
    <recommendedName>
        <fullName evidence="2">GFO/IDH/MocA-like oxidoreductase domain-containing protein</fullName>
    </recommendedName>
</protein>
<gene>
    <name evidence="3" type="ORF">METZ01_LOCUS344720</name>
</gene>
<dbReference type="Pfam" id="PF22725">
    <property type="entry name" value="GFO_IDH_MocA_C3"/>
    <property type="match status" value="1"/>
</dbReference>
<feature type="domain" description="GFO/IDH/MocA-like oxidoreductase" evidence="2">
    <location>
        <begin position="25"/>
        <end position="112"/>
    </location>
</feature>
<accession>A0A382R2F6</accession>
<dbReference type="PANTHER" id="PTHR43377:SF1">
    <property type="entry name" value="BILIVERDIN REDUCTASE A"/>
    <property type="match status" value="1"/>
</dbReference>
<dbReference type="EMBL" id="UINC01118619">
    <property type="protein sequence ID" value="SVC91866.1"/>
    <property type="molecule type" value="Genomic_DNA"/>
</dbReference>
<dbReference type="PANTHER" id="PTHR43377">
    <property type="entry name" value="BILIVERDIN REDUCTASE A"/>
    <property type="match status" value="1"/>
</dbReference>
<evidence type="ECO:0000259" key="2">
    <source>
        <dbReference type="Pfam" id="PF22725"/>
    </source>
</evidence>
<dbReference type="Gene3D" id="3.30.360.10">
    <property type="entry name" value="Dihydrodipicolinate Reductase, domain 2"/>
    <property type="match status" value="1"/>
</dbReference>
<feature type="region of interest" description="Disordered" evidence="1">
    <location>
        <begin position="183"/>
        <end position="203"/>
    </location>
</feature>
<organism evidence="3">
    <name type="scientific">marine metagenome</name>
    <dbReference type="NCBI Taxonomy" id="408172"/>
    <lineage>
        <taxon>unclassified sequences</taxon>
        <taxon>metagenomes</taxon>
        <taxon>ecological metagenomes</taxon>
    </lineage>
</organism>
<dbReference type="SUPFAM" id="SSF55347">
    <property type="entry name" value="Glyceraldehyde-3-phosphate dehydrogenase-like, C-terminal domain"/>
    <property type="match status" value="1"/>
</dbReference>
<dbReference type="InterPro" id="IPR055170">
    <property type="entry name" value="GFO_IDH_MocA-like_dom"/>
</dbReference>
<reference evidence="3" key="1">
    <citation type="submission" date="2018-05" db="EMBL/GenBank/DDBJ databases">
        <authorList>
            <person name="Lanie J.A."/>
            <person name="Ng W.-L."/>
            <person name="Kazmierczak K.M."/>
            <person name="Andrzejewski T.M."/>
            <person name="Davidsen T.M."/>
            <person name="Wayne K.J."/>
            <person name="Tettelin H."/>
            <person name="Glass J.I."/>
            <person name="Rusch D."/>
            <person name="Podicherti R."/>
            <person name="Tsui H.-C.T."/>
            <person name="Winkler M.E."/>
        </authorList>
    </citation>
    <scope>NUCLEOTIDE SEQUENCE</scope>
</reference>
<name>A0A382R2F6_9ZZZZ</name>
<proteinExistence type="predicted"/>
<feature type="non-terminal residue" evidence="3">
    <location>
        <position position="1"/>
    </location>
</feature>
<dbReference type="InterPro" id="IPR051450">
    <property type="entry name" value="Gfo/Idh/MocA_Oxidoreductases"/>
</dbReference>
<dbReference type="AlphaFoldDB" id="A0A382R2F6"/>
<evidence type="ECO:0000313" key="3">
    <source>
        <dbReference type="EMBL" id="SVC91866.1"/>
    </source>
</evidence>
<sequence length="203" mass="21907">ITWVGNALGVLGREELSDDIPGVVKPTLFRQSPTANGGGFLVDGGSHLITELIWCTRRRITEVAAIMDNVDHDVRAALTLRLDNGATATLSNTADSVRRDKRQRSIYCGSMGTAWVRGFPFHLDLDSGGQVHCWSDEELPTPPSPVDDFIACISEQREPQITGAEAVHVVEVLEAAYASARERRTVTVGQTDTTSSSSNAISS</sequence>